<dbReference type="Proteomes" id="UP000094526">
    <property type="component" value="Unassembled WGS sequence"/>
</dbReference>
<dbReference type="VEuPathDB" id="FungiDB:CLCR_03770"/>
<comment type="caution">
    <text evidence="1">The sequence shown here is derived from an EMBL/GenBank/DDBJ whole genome shotgun (WGS) entry which is preliminary data.</text>
</comment>
<evidence type="ECO:0000313" key="1">
    <source>
        <dbReference type="EMBL" id="OCT47405.1"/>
    </source>
</evidence>
<dbReference type="EMBL" id="LGRB01000013">
    <property type="protein sequence ID" value="OCT47405.1"/>
    <property type="molecule type" value="Genomic_DNA"/>
</dbReference>
<accession>A0A1C1CFU2</accession>
<name>A0A1C1CFU2_9EURO</name>
<protein>
    <submittedName>
        <fullName evidence="1">Uncharacterized protein</fullName>
    </submittedName>
</protein>
<evidence type="ECO:0000313" key="2">
    <source>
        <dbReference type="Proteomes" id="UP000094526"/>
    </source>
</evidence>
<dbReference type="AlphaFoldDB" id="A0A1C1CFU2"/>
<sequence>MSLNEKKEEPVVRRLNVRENQSQMRVNISYSLHGSCALDLINAHPISPHFGLFVGVESDMEEGFVSNRRIRQDVKNSENEAPAQVLP</sequence>
<keyword evidence="2" id="KW-1185">Reference proteome</keyword>
<reference evidence="2" key="1">
    <citation type="submission" date="2015-07" db="EMBL/GenBank/DDBJ databases">
        <authorList>
            <person name="Teixeira M.M."/>
            <person name="Souza R.C."/>
            <person name="Almeida L.G."/>
            <person name="Vicente V.A."/>
            <person name="de Hoog S."/>
            <person name="Bocca A.L."/>
            <person name="de Almeida S.R."/>
            <person name="Vasconcelos A.T."/>
            <person name="Felipe M.S."/>
        </authorList>
    </citation>
    <scope>NUCLEOTIDE SEQUENCE [LARGE SCALE GENOMIC DNA]</scope>
    <source>
        <strain evidence="2">KSF</strain>
    </source>
</reference>
<proteinExistence type="predicted"/>
<gene>
    <name evidence="1" type="ORF">CLCR_03770</name>
</gene>
<organism evidence="1 2">
    <name type="scientific">Cladophialophora carrionii</name>
    <dbReference type="NCBI Taxonomy" id="86049"/>
    <lineage>
        <taxon>Eukaryota</taxon>
        <taxon>Fungi</taxon>
        <taxon>Dikarya</taxon>
        <taxon>Ascomycota</taxon>
        <taxon>Pezizomycotina</taxon>
        <taxon>Eurotiomycetes</taxon>
        <taxon>Chaetothyriomycetidae</taxon>
        <taxon>Chaetothyriales</taxon>
        <taxon>Herpotrichiellaceae</taxon>
        <taxon>Cladophialophora</taxon>
    </lineage>
</organism>